<dbReference type="PANTHER" id="PTHR19879">
    <property type="entry name" value="TRANSCRIPTION INITIATION FACTOR TFIID"/>
    <property type="match status" value="1"/>
</dbReference>
<dbReference type="Gene3D" id="3.40.50.10140">
    <property type="entry name" value="Toll/interleukin-1 receptor homology (TIR) domain"/>
    <property type="match status" value="1"/>
</dbReference>
<dbReference type="PROSITE" id="PS00678">
    <property type="entry name" value="WD_REPEATS_1"/>
    <property type="match status" value="2"/>
</dbReference>
<dbReference type="InterPro" id="IPR035897">
    <property type="entry name" value="Toll_tir_struct_dom_sf"/>
</dbReference>
<feature type="domain" description="TIR" evidence="5">
    <location>
        <begin position="10"/>
        <end position="162"/>
    </location>
</feature>
<evidence type="ECO:0000313" key="7">
    <source>
        <dbReference type="Proteomes" id="UP000253094"/>
    </source>
</evidence>
<evidence type="ECO:0000256" key="2">
    <source>
        <dbReference type="ARBA" id="ARBA00022737"/>
    </source>
</evidence>
<comment type="caution">
    <text evidence="6">The sequence shown here is derived from an EMBL/GenBank/DDBJ whole genome shotgun (WGS) entry which is preliminary data.</text>
</comment>
<feature type="repeat" description="WD" evidence="3">
    <location>
        <begin position="336"/>
        <end position="377"/>
    </location>
</feature>
<evidence type="ECO:0000256" key="4">
    <source>
        <dbReference type="SAM" id="Phobius"/>
    </source>
</evidence>
<dbReference type="SUPFAM" id="SSF82171">
    <property type="entry name" value="DPP6 N-terminal domain-like"/>
    <property type="match status" value="1"/>
</dbReference>
<dbReference type="InterPro" id="IPR019775">
    <property type="entry name" value="WD40_repeat_CS"/>
</dbReference>
<organism evidence="6 7">
    <name type="scientific">Sphaerisporangium album</name>
    <dbReference type="NCBI Taxonomy" id="509200"/>
    <lineage>
        <taxon>Bacteria</taxon>
        <taxon>Bacillati</taxon>
        <taxon>Actinomycetota</taxon>
        <taxon>Actinomycetes</taxon>
        <taxon>Streptosporangiales</taxon>
        <taxon>Streptosporangiaceae</taxon>
        <taxon>Sphaerisporangium</taxon>
    </lineage>
</organism>
<evidence type="ECO:0000313" key="6">
    <source>
        <dbReference type="EMBL" id="RCG25928.1"/>
    </source>
</evidence>
<evidence type="ECO:0000256" key="3">
    <source>
        <dbReference type="PROSITE-ProRule" id="PRU00221"/>
    </source>
</evidence>
<dbReference type="PROSITE" id="PS50294">
    <property type="entry name" value="WD_REPEATS_REGION"/>
    <property type="match status" value="3"/>
</dbReference>
<sequence>MTDERTERPDFDAFLSYTRIPDAVLAAAVRDGLHHLARPWYRLRAMRVFRDESSLAASPGLGPSIERALLASRYLIVFASPQAAESPWVSREIRFWLDHKTPEGMLLVVTDGRLVWDESRGDFDGGRSTALPPILLGAFRHEPLHVDLTWARQEAQMDLRNPRFRQSIVQLAAAVHGRDPDEIDGDDVRQHRKTRRVVTAVIAALSLLFVSTTVAAVIAAVRTAEALDNLRDASVRRLIAEADLLRGSDPETALRMDLAAYALAPEGGTVRDEATGALTAATLNSGLPTPIPAHQGRVTAVAFAPSGDTVATGGADSAVHLWDVRDPAMPRRVATLHGHRGDVTSLTFAGRDSTLVAADEQGQIVIWDTREARQKAGLREPGAVNSVSFGARTAILAAGGSGGRATLWDLHDPKRPRRLAVLGGRGETILALAFSPDEKLLATASVDMAVRLWDLTRPEHPHLAATIRQEPLIPRKVAFSPDGRSLAITGALRLPVGVDPVTIWDVSVKARPRLVGRSGMLTNSVDQVAFSPDGQRMVTGGSGGSAVVVWAGTVRQSVLPFPTAVTELCFAPDGGLLAVGGDDGAVRLVVLTDTAAPRPRLEIPGDWHHVAVSSTGSSLATNLGEEVHVWDPRRLPRKLGMVRPDGYTAALALNADGSLLAVVTQDDGNNLTLWDVHDPAAPRRASGLPLRASREPAQSSIAFHPHANVLAVTEESGTVTLWDVSDVARPRRLAALPGTQSSEVVLDTAGGLLATWGSEGPMSLWDVTDPAAPRRIDVPIGKPPLAVAFGGRGARRLLAVSLPGNQVAVWSLSDPRRPTRTALLSTPNTVDALSFNPRGDVLVVGTEAIRWRSRRYTELPTAVDPWGRDESALFYVVSDPATPRRVPTLTGSRHMFPPHLFTPDGRSLVTGSSDGLMLWNAEALDGVLAHPRERGCAIAGRALSPGEWTQHVSGLAYRSGCSPS</sequence>
<dbReference type="SMART" id="SM00320">
    <property type="entry name" value="WD40"/>
    <property type="match status" value="11"/>
</dbReference>
<dbReference type="SUPFAM" id="SSF50978">
    <property type="entry name" value="WD40 repeat-like"/>
    <property type="match status" value="1"/>
</dbReference>
<evidence type="ECO:0000256" key="1">
    <source>
        <dbReference type="ARBA" id="ARBA00022574"/>
    </source>
</evidence>
<dbReference type="SMART" id="SM00255">
    <property type="entry name" value="TIR"/>
    <property type="match status" value="1"/>
</dbReference>
<dbReference type="Pfam" id="PF00400">
    <property type="entry name" value="WD40"/>
    <property type="match status" value="5"/>
</dbReference>
<dbReference type="InterPro" id="IPR000157">
    <property type="entry name" value="TIR_dom"/>
</dbReference>
<dbReference type="CDD" id="cd00200">
    <property type="entry name" value="WD40"/>
    <property type="match status" value="1"/>
</dbReference>
<keyword evidence="1 3" id="KW-0853">WD repeat</keyword>
<dbReference type="SUPFAM" id="SSF52200">
    <property type="entry name" value="Toll/Interleukin receptor TIR domain"/>
    <property type="match status" value="1"/>
</dbReference>
<dbReference type="InterPro" id="IPR036322">
    <property type="entry name" value="WD40_repeat_dom_sf"/>
</dbReference>
<feature type="transmembrane region" description="Helical" evidence="4">
    <location>
        <begin position="197"/>
        <end position="221"/>
    </location>
</feature>
<keyword evidence="4" id="KW-1133">Transmembrane helix</keyword>
<gene>
    <name evidence="6" type="ORF">DQ384_30965</name>
</gene>
<dbReference type="GO" id="GO:0007165">
    <property type="term" value="P:signal transduction"/>
    <property type="evidence" value="ECO:0007669"/>
    <property type="project" value="InterPro"/>
</dbReference>
<dbReference type="Gene3D" id="2.130.10.10">
    <property type="entry name" value="YVTN repeat-like/Quinoprotein amine dehydrogenase"/>
    <property type="match status" value="5"/>
</dbReference>
<dbReference type="InterPro" id="IPR001680">
    <property type="entry name" value="WD40_rpt"/>
</dbReference>
<dbReference type="PROSITE" id="PS50082">
    <property type="entry name" value="WD_REPEATS_2"/>
    <property type="match status" value="3"/>
</dbReference>
<accession>A0A367F6D6</accession>
<evidence type="ECO:0000259" key="5">
    <source>
        <dbReference type="SMART" id="SM00255"/>
    </source>
</evidence>
<dbReference type="EMBL" id="QOIL01000021">
    <property type="protein sequence ID" value="RCG25928.1"/>
    <property type="molecule type" value="Genomic_DNA"/>
</dbReference>
<dbReference type="InterPro" id="IPR015943">
    <property type="entry name" value="WD40/YVTN_repeat-like_dom_sf"/>
</dbReference>
<keyword evidence="7" id="KW-1185">Reference proteome</keyword>
<keyword evidence="4" id="KW-0812">Transmembrane</keyword>
<feature type="repeat" description="WD" evidence="3">
    <location>
        <begin position="422"/>
        <end position="463"/>
    </location>
</feature>
<dbReference type="PANTHER" id="PTHR19879:SF9">
    <property type="entry name" value="TRANSCRIPTION INITIATION FACTOR TFIID SUBUNIT 5"/>
    <property type="match status" value="1"/>
</dbReference>
<dbReference type="Proteomes" id="UP000253094">
    <property type="component" value="Unassembled WGS sequence"/>
</dbReference>
<keyword evidence="2" id="KW-0677">Repeat</keyword>
<name>A0A367F6D6_9ACTN</name>
<feature type="repeat" description="WD" evidence="3">
    <location>
        <begin position="291"/>
        <end position="332"/>
    </location>
</feature>
<proteinExistence type="predicted"/>
<protein>
    <submittedName>
        <fullName evidence="6">TIR domain-containing protein</fullName>
    </submittedName>
</protein>
<dbReference type="AlphaFoldDB" id="A0A367F6D6"/>
<reference evidence="6 7" key="1">
    <citation type="submission" date="2018-06" db="EMBL/GenBank/DDBJ databases">
        <title>Sphaerisporangium craniellae sp. nov., isolated from a marine sponge in the South China Sea.</title>
        <authorList>
            <person name="Li L."/>
        </authorList>
    </citation>
    <scope>NUCLEOTIDE SEQUENCE [LARGE SCALE GENOMIC DNA]</scope>
    <source>
        <strain evidence="6 7">CCTCC AA 208026</strain>
    </source>
</reference>
<keyword evidence="4" id="KW-0472">Membrane</keyword>